<dbReference type="Proteomes" id="UP000192872">
    <property type="component" value="Unassembled WGS sequence"/>
</dbReference>
<name>A0A1W9HUD5_9HYPH</name>
<dbReference type="InterPro" id="IPR008620">
    <property type="entry name" value="FixH"/>
</dbReference>
<dbReference type="Pfam" id="PF05751">
    <property type="entry name" value="FixH"/>
    <property type="match status" value="1"/>
</dbReference>
<dbReference type="InterPro" id="IPR018037">
    <property type="entry name" value="FixH_proteobacterial"/>
</dbReference>
<dbReference type="EMBL" id="LWDL01000022">
    <property type="protein sequence ID" value="OQW51043.1"/>
    <property type="molecule type" value="Genomic_DNA"/>
</dbReference>
<keyword evidence="1" id="KW-0472">Membrane</keyword>
<evidence type="ECO:0000256" key="1">
    <source>
        <dbReference type="SAM" id="Phobius"/>
    </source>
</evidence>
<gene>
    <name evidence="2" type="ORF">A4S15_12520</name>
</gene>
<sequence length="173" mass="19053">MPIKPDTLLPAPRPAFELTGRMCLAMMLAFFLVVSSVNAVMMTLAIRTMPGSDAKSAYETSQKFNSEIARMQDQAARGWQAQADIIRDGDWARITLVLNDSSAVAVRGLAVMARLQHPASRQMDREVRLVETAAGVYDARVARLPPGAWTLAVEAERDGAPLFSSRTRFLMKE</sequence>
<comment type="caution">
    <text evidence="2">The sequence shown here is derived from an EMBL/GenBank/DDBJ whole genome shotgun (WGS) entry which is preliminary data.</text>
</comment>
<organism evidence="2 3">
    <name type="scientific">Candidatus Raskinella chloraquaticus</name>
    <dbReference type="NCBI Taxonomy" id="1951219"/>
    <lineage>
        <taxon>Bacteria</taxon>
        <taxon>Pseudomonadati</taxon>
        <taxon>Pseudomonadota</taxon>
        <taxon>Alphaproteobacteria</taxon>
        <taxon>Hyphomicrobiales</taxon>
        <taxon>Phreatobacteraceae</taxon>
        <taxon>Candidatus Raskinella</taxon>
    </lineage>
</organism>
<evidence type="ECO:0000313" key="2">
    <source>
        <dbReference type="EMBL" id="OQW51043.1"/>
    </source>
</evidence>
<dbReference type="STRING" id="1827387.A4S15_12520"/>
<feature type="transmembrane region" description="Helical" evidence="1">
    <location>
        <begin position="24"/>
        <end position="46"/>
    </location>
</feature>
<dbReference type="AlphaFoldDB" id="A0A1W9HUD5"/>
<keyword evidence="1" id="KW-0812">Transmembrane</keyword>
<protein>
    <recommendedName>
        <fullName evidence="4">Nitrogen fixation protein FixH</fullName>
    </recommendedName>
</protein>
<dbReference type="RefSeq" id="WP_376801909.1">
    <property type="nucleotide sequence ID" value="NZ_DBNB01000003.1"/>
</dbReference>
<evidence type="ECO:0000313" key="3">
    <source>
        <dbReference type="Proteomes" id="UP000192872"/>
    </source>
</evidence>
<reference evidence="2 3" key="1">
    <citation type="journal article" date="2017" name="Water Res.">
        <title>Comammox in drinking water systems.</title>
        <authorList>
            <person name="Wang Y."/>
            <person name="Ma L."/>
            <person name="Mao Y."/>
            <person name="Jiang X."/>
            <person name="Xia Y."/>
            <person name="Yu K."/>
            <person name="Li B."/>
            <person name="Zhang T."/>
        </authorList>
    </citation>
    <scope>NUCLEOTIDE SEQUENCE [LARGE SCALE GENOMIC DNA]</scope>
    <source>
        <strain evidence="2">SG_bin8</strain>
    </source>
</reference>
<keyword evidence="1" id="KW-1133">Transmembrane helix</keyword>
<proteinExistence type="predicted"/>
<evidence type="ECO:0008006" key="4">
    <source>
        <dbReference type="Google" id="ProtNLM"/>
    </source>
</evidence>
<accession>A0A1W9HUD5</accession>
<dbReference type="PIRSF" id="PIRSF011386">
    <property type="entry name" value="FixH"/>
    <property type="match status" value="1"/>
</dbReference>